<dbReference type="Gene3D" id="2.60.120.260">
    <property type="entry name" value="Galactose-binding domain-like"/>
    <property type="match status" value="1"/>
</dbReference>
<gene>
    <name evidence="3" type="ORF">AX660_11395</name>
</gene>
<dbReference type="Pfam" id="PF13472">
    <property type="entry name" value="Lipase_GDSL_2"/>
    <property type="match status" value="1"/>
</dbReference>
<dbReference type="CDD" id="cd01831">
    <property type="entry name" value="Endoglucanase_E_like"/>
    <property type="match status" value="1"/>
</dbReference>
<comment type="caution">
    <text evidence="3">The sequence shown here is derived from an EMBL/GenBank/DDBJ whole genome shotgun (WGS) entry which is preliminary data.</text>
</comment>
<keyword evidence="4" id="KW-1185">Reference proteome</keyword>
<name>A0A136A0Q9_9ALTE</name>
<dbReference type="InterPro" id="IPR040794">
    <property type="entry name" value="CE2_N"/>
</dbReference>
<dbReference type="InterPro" id="IPR052762">
    <property type="entry name" value="PCW_deacetylase/CE"/>
</dbReference>
<dbReference type="GO" id="GO:0052689">
    <property type="term" value="F:carboxylic ester hydrolase activity"/>
    <property type="evidence" value="ECO:0007669"/>
    <property type="project" value="InterPro"/>
</dbReference>
<feature type="domain" description="SGNH hydrolase-type esterase" evidence="1">
    <location>
        <begin position="174"/>
        <end position="333"/>
    </location>
</feature>
<evidence type="ECO:0008006" key="5">
    <source>
        <dbReference type="Google" id="ProtNLM"/>
    </source>
</evidence>
<reference evidence="4" key="1">
    <citation type="submission" date="2016-02" db="EMBL/GenBank/DDBJ databases">
        <authorList>
            <person name="Schultz-Johansen M."/>
            <person name="Glaring M.A."/>
            <person name="Bech P.K."/>
            <person name="Stougaard P."/>
        </authorList>
    </citation>
    <scope>NUCLEOTIDE SEQUENCE [LARGE SCALE GENOMIC DNA]</scope>
    <source>
        <strain evidence="4">S66</strain>
    </source>
</reference>
<dbReference type="PANTHER" id="PTHR37834">
    <property type="entry name" value="GDSL-LIKE LIPASE/ACYLHYDROLASE DOMAIN PROTEIN (AFU_ORTHOLOGUE AFUA_2G00620)"/>
    <property type="match status" value="1"/>
</dbReference>
<dbReference type="PANTHER" id="PTHR37834:SF2">
    <property type="entry name" value="ESTERASE, SGNH HYDROLASE-TYPE"/>
    <property type="match status" value="1"/>
</dbReference>
<dbReference type="InterPro" id="IPR037461">
    <property type="entry name" value="CtCE2-like_dom"/>
</dbReference>
<dbReference type="OrthoDB" id="9801375at2"/>
<dbReference type="STRING" id="1799789.AX660_11395"/>
<proteinExistence type="predicted"/>
<evidence type="ECO:0000313" key="4">
    <source>
        <dbReference type="Proteomes" id="UP000070299"/>
    </source>
</evidence>
<dbReference type="InterPro" id="IPR013830">
    <property type="entry name" value="SGNH_hydro"/>
</dbReference>
<dbReference type="InterPro" id="IPR036514">
    <property type="entry name" value="SGNH_hydro_sf"/>
</dbReference>
<evidence type="ECO:0000259" key="1">
    <source>
        <dbReference type="Pfam" id="PF13472"/>
    </source>
</evidence>
<dbReference type="Gene3D" id="3.40.50.1110">
    <property type="entry name" value="SGNH hydrolase"/>
    <property type="match status" value="1"/>
</dbReference>
<dbReference type="Proteomes" id="UP000070299">
    <property type="component" value="Unassembled WGS sequence"/>
</dbReference>
<dbReference type="EMBL" id="LSNE01000005">
    <property type="protein sequence ID" value="KXI28804.1"/>
    <property type="molecule type" value="Genomic_DNA"/>
</dbReference>
<evidence type="ECO:0000313" key="3">
    <source>
        <dbReference type="EMBL" id="KXI28804.1"/>
    </source>
</evidence>
<dbReference type="Pfam" id="PF17996">
    <property type="entry name" value="CE2_N"/>
    <property type="match status" value="1"/>
</dbReference>
<accession>A0A136A0Q9</accession>
<sequence length="428" mass="46284">MFIKAQKPMATSISIVVMAVFGLLGCGAGSNNPSSSLPNNVNSSSSAVTEALSIAPNDVRIRYTGRVSLSADEAVYDWPNTQIEFRTNAPLVELKLEDGNNDYNIFIDNQLSQVLSTKNGVQRYALNLPVGDHHVLLTKRTGSNFGVGRFLGFNLPNGGQLLELPAPPIHKIEFIGDSYTVGYGNEGPGLDCAGNLRPYENSFLSYAPISARVLGAQSHSIAVSGKGAVRNYGDINTTSPDPVPTFYNRTLATRSDLLWNFTTWVPDAVVIKLGTNDHSTDPIPSSETFIQGIHDLIRQVNNAYGQLPLFLLADSSSNLVIERLQRATQEQVNMGNIQVHFVQVEHPPQSQLGCDWHPKVEAHEAMAAQLVKAIKPILSWPDENSGSTNLKFAAATAPPFVGMSASSEGNNSIHKSAVDRFGYATTSF</sequence>
<protein>
    <recommendedName>
        <fullName evidence="5">Endoglucanase E</fullName>
    </recommendedName>
</protein>
<dbReference type="AlphaFoldDB" id="A0A136A0Q9"/>
<organism evidence="3 4">
    <name type="scientific">Paraglaciecola hydrolytica</name>
    <dbReference type="NCBI Taxonomy" id="1799789"/>
    <lineage>
        <taxon>Bacteria</taxon>
        <taxon>Pseudomonadati</taxon>
        <taxon>Pseudomonadota</taxon>
        <taxon>Gammaproteobacteria</taxon>
        <taxon>Alteromonadales</taxon>
        <taxon>Alteromonadaceae</taxon>
        <taxon>Paraglaciecola</taxon>
    </lineage>
</organism>
<dbReference type="SUPFAM" id="SSF52266">
    <property type="entry name" value="SGNH hydrolase"/>
    <property type="match status" value="1"/>
</dbReference>
<evidence type="ECO:0000259" key="2">
    <source>
        <dbReference type="Pfam" id="PF17996"/>
    </source>
</evidence>
<dbReference type="PROSITE" id="PS51257">
    <property type="entry name" value="PROKAR_LIPOPROTEIN"/>
    <property type="match status" value="1"/>
</dbReference>
<feature type="domain" description="Carbohydrate esterase 2 N-terminal" evidence="2">
    <location>
        <begin position="63"/>
        <end position="165"/>
    </location>
</feature>